<sequence length="100" mass="11033">MYAKIYIDNVASLADIEGEGDRRALFHGTNVDFLVIAGPEAEGDQALGPFNTASLNSVIRETKLHVYISAIWNDFTRHRKEIESAYAVAAPEVTSVIYFA</sequence>
<dbReference type="RefSeq" id="WP_302877037.1">
    <property type="nucleotide sequence ID" value="NZ_JAUMKJ010000001.1"/>
</dbReference>
<proteinExistence type="predicted"/>
<protein>
    <submittedName>
        <fullName evidence="1">Uncharacterized protein</fullName>
    </submittedName>
</protein>
<dbReference type="EMBL" id="JAUMKJ010000001">
    <property type="protein sequence ID" value="MDO3675651.1"/>
    <property type="molecule type" value="Genomic_DNA"/>
</dbReference>
<keyword evidence="2" id="KW-1185">Reference proteome</keyword>
<comment type="caution">
    <text evidence="1">The sequence shown here is derived from an EMBL/GenBank/DDBJ whole genome shotgun (WGS) entry which is preliminary data.</text>
</comment>
<organism evidence="1 2">
    <name type="scientific">Paenibacillus ehimensis</name>
    <dbReference type="NCBI Taxonomy" id="79264"/>
    <lineage>
        <taxon>Bacteria</taxon>
        <taxon>Bacillati</taxon>
        <taxon>Bacillota</taxon>
        <taxon>Bacilli</taxon>
        <taxon>Bacillales</taxon>
        <taxon>Paenibacillaceae</taxon>
        <taxon>Paenibacillus</taxon>
    </lineage>
</organism>
<evidence type="ECO:0000313" key="1">
    <source>
        <dbReference type="EMBL" id="MDO3675651.1"/>
    </source>
</evidence>
<evidence type="ECO:0000313" key="2">
    <source>
        <dbReference type="Proteomes" id="UP001168883"/>
    </source>
</evidence>
<reference evidence="1" key="1">
    <citation type="submission" date="2023-07" db="EMBL/GenBank/DDBJ databases">
        <authorList>
            <person name="Aktuganov G."/>
            <person name="Boyko T."/>
            <person name="Delegan Y."/>
            <person name="Galimzianova N."/>
            <person name="Gilvanova E."/>
            <person name="Korobov V."/>
            <person name="Kuzmina L."/>
            <person name="Melentiev A."/>
            <person name="Milman P."/>
            <person name="Ryabova A."/>
            <person name="Stupak E."/>
            <person name="Yasakov T."/>
            <person name="Zharikova N."/>
            <person name="Zhurenko E."/>
        </authorList>
    </citation>
    <scope>NUCLEOTIDE SEQUENCE</scope>
    <source>
        <strain evidence="1">IB-739</strain>
    </source>
</reference>
<gene>
    <name evidence="1" type="ORF">Q3C12_01460</name>
</gene>
<accession>A0ABT8V7F2</accession>
<name>A0ABT8V7F2_9BACL</name>
<dbReference type="Proteomes" id="UP001168883">
    <property type="component" value="Unassembled WGS sequence"/>
</dbReference>